<dbReference type="EMBL" id="BTGU01000025">
    <property type="protein sequence ID" value="GMN47440.1"/>
    <property type="molecule type" value="Genomic_DNA"/>
</dbReference>
<evidence type="ECO:0000256" key="1">
    <source>
        <dbReference type="SAM" id="MobiDB-lite"/>
    </source>
</evidence>
<comment type="caution">
    <text evidence="2">The sequence shown here is derived from an EMBL/GenBank/DDBJ whole genome shotgun (WGS) entry which is preliminary data.</text>
</comment>
<feature type="region of interest" description="Disordered" evidence="1">
    <location>
        <begin position="1"/>
        <end position="54"/>
    </location>
</feature>
<dbReference type="Proteomes" id="UP001187192">
    <property type="component" value="Unassembled WGS sequence"/>
</dbReference>
<dbReference type="InterPro" id="IPR049306">
    <property type="entry name" value="GLV1-2"/>
</dbReference>
<gene>
    <name evidence="2" type="ORF">TIFTF001_016619</name>
</gene>
<keyword evidence="3" id="KW-1185">Reference proteome</keyword>
<evidence type="ECO:0000313" key="2">
    <source>
        <dbReference type="EMBL" id="GMN47440.1"/>
    </source>
</evidence>
<protein>
    <submittedName>
        <fullName evidence="2">Uncharacterized protein</fullName>
    </submittedName>
</protein>
<reference evidence="2" key="1">
    <citation type="submission" date="2023-07" db="EMBL/GenBank/DDBJ databases">
        <title>draft genome sequence of fig (Ficus carica).</title>
        <authorList>
            <person name="Takahashi T."/>
            <person name="Nishimura K."/>
        </authorList>
    </citation>
    <scope>NUCLEOTIDE SEQUENCE</scope>
</reference>
<dbReference type="Pfam" id="PF21529">
    <property type="entry name" value="GLV1-2"/>
    <property type="match status" value="1"/>
</dbReference>
<accession>A0AA88D7K3</accession>
<proteinExistence type="predicted"/>
<name>A0AA88D7K3_FICCA</name>
<sequence>MVSPRRLLSAELESTVQNEKNGKNKADPISNGEKGRTVNSLRTSEEQPDQFERYPDVVDLAEMDYSPARRKSPIHN</sequence>
<dbReference type="AlphaFoldDB" id="A0AA88D7K3"/>
<organism evidence="2 3">
    <name type="scientific">Ficus carica</name>
    <name type="common">Common fig</name>
    <dbReference type="NCBI Taxonomy" id="3494"/>
    <lineage>
        <taxon>Eukaryota</taxon>
        <taxon>Viridiplantae</taxon>
        <taxon>Streptophyta</taxon>
        <taxon>Embryophyta</taxon>
        <taxon>Tracheophyta</taxon>
        <taxon>Spermatophyta</taxon>
        <taxon>Magnoliopsida</taxon>
        <taxon>eudicotyledons</taxon>
        <taxon>Gunneridae</taxon>
        <taxon>Pentapetalae</taxon>
        <taxon>rosids</taxon>
        <taxon>fabids</taxon>
        <taxon>Rosales</taxon>
        <taxon>Moraceae</taxon>
        <taxon>Ficeae</taxon>
        <taxon>Ficus</taxon>
    </lineage>
</organism>
<evidence type="ECO:0000313" key="3">
    <source>
        <dbReference type="Proteomes" id="UP001187192"/>
    </source>
</evidence>